<protein>
    <submittedName>
        <fullName evidence="2">Uncharacterized protein</fullName>
    </submittedName>
</protein>
<evidence type="ECO:0000256" key="1">
    <source>
        <dbReference type="SAM" id="Phobius"/>
    </source>
</evidence>
<feature type="transmembrane region" description="Helical" evidence="1">
    <location>
        <begin position="34"/>
        <end position="57"/>
    </location>
</feature>
<accession>A0A0A9CR05</accession>
<reference evidence="2" key="2">
    <citation type="journal article" date="2015" name="Data Brief">
        <title>Shoot transcriptome of the giant reed, Arundo donax.</title>
        <authorList>
            <person name="Barrero R.A."/>
            <person name="Guerrero F.D."/>
            <person name="Moolhuijzen P."/>
            <person name="Goolsby J.A."/>
            <person name="Tidwell J."/>
            <person name="Bellgard S.E."/>
            <person name="Bellgard M.I."/>
        </authorList>
    </citation>
    <scope>NUCLEOTIDE SEQUENCE</scope>
    <source>
        <tissue evidence="2">Shoot tissue taken approximately 20 cm above the soil surface</tissue>
    </source>
</reference>
<name>A0A0A9CR05_ARUDO</name>
<sequence>MSSAVAAAASSPRRRAFRAAAATLRILFRLCTDAVLYGFLATLWAGCFGGLLLMVFGTRLSGEGSKVQAFGGALLLRAFGILQQLLPAFIPLLVVRIVQRVCDNETPLVPNGVKLSVFSEGKLPPYAAILPSYVFLQRAIRSQLDLEKGSLGWRVGFAFCDVAALGFCLIASFLVVRDMAILVTIPRAKHRVTVMR</sequence>
<keyword evidence="1" id="KW-0812">Transmembrane</keyword>
<feature type="transmembrane region" description="Helical" evidence="1">
    <location>
        <begin position="151"/>
        <end position="176"/>
    </location>
</feature>
<dbReference type="EMBL" id="GBRH01221022">
    <property type="protein sequence ID" value="JAD76873.1"/>
    <property type="molecule type" value="Transcribed_RNA"/>
</dbReference>
<reference evidence="2" key="1">
    <citation type="submission" date="2014-09" db="EMBL/GenBank/DDBJ databases">
        <authorList>
            <person name="Magalhaes I.L.F."/>
            <person name="Oliveira U."/>
            <person name="Santos F.R."/>
            <person name="Vidigal T.H.D.A."/>
            <person name="Brescovit A.D."/>
            <person name="Santos A.J."/>
        </authorList>
    </citation>
    <scope>NUCLEOTIDE SEQUENCE</scope>
    <source>
        <tissue evidence="2">Shoot tissue taken approximately 20 cm above the soil surface</tissue>
    </source>
</reference>
<proteinExistence type="predicted"/>
<keyword evidence="1" id="KW-1133">Transmembrane helix</keyword>
<feature type="transmembrane region" description="Helical" evidence="1">
    <location>
        <begin position="69"/>
        <end position="90"/>
    </location>
</feature>
<keyword evidence="1" id="KW-0472">Membrane</keyword>
<evidence type="ECO:0000313" key="2">
    <source>
        <dbReference type="EMBL" id="JAD76873.1"/>
    </source>
</evidence>
<organism evidence="2">
    <name type="scientific">Arundo donax</name>
    <name type="common">Giant reed</name>
    <name type="synonym">Donax arundinaceus</name>
    <dbReference type="NCBI Taxonomy" id="35708"/>
    <lineage>
        <taxon>Eukaryota</taxon>
        <taxon>Viridiplantae</taxon>
        <taxon>Streptophyta</taxon>
        <taxon>Embryophyta</taxon>
        <taxon>Tracheophyta</taxon>
        <taxon>Spermatophyta</taxon>
        <taxon>Magnoliopsida</taxon>
        <taxon>Liliopsida</taxon>
        <taxon>Poales</taxon>
        <taxon>Poaceae</taxon>
        <taxon>PACMAD clade</taxon>
        <taxon>Arundinoideae</taxon>
        <taxon>Arundineae</taxon>
        <taxon>Arundo</taxon>
    </lineage>
</organism>
<dbReference type="AlphaFoldDB" id="A0A0A9CR05"/>